<dbReference type="PIRSF" id="PIRSF015557">
    <property type="entry name" value="UCP015557"/>
    <property type="match status" value="1"/>
</dbReference>
<keyword evidence="8" id="KW-0648">Protein biosynthesis</keyword>
<evidence type="ECO:0000256" key="6">
    <source>
        <dbReference type="ARBA" id="ARBA00030025"/>
    </source>
</evidence>
<comment type="catalytic activity">
    <reaction evidence="7">
        <text>dTDP-beta-L-rhamnose + L-arginyl-[protein] = N(omega)-(alpha-L-rhamnosyl)-L-arginyl-[protein] + dTDP + H(+)</text>
        <dbReference type="Rhea" id="RHEA:66692"/>
        <dbReference type="Rhea" id="RHEA-COMP:10532"/>
        <dbReference type="Rhea" id="RHEA-COMP:17096"/>
        <dbReference type="ChEBI" id="CHEBI:15378"/>
        <dbReference type="ChEBI" id="CHEBI:29965"/>
        <dbReference type="ChEBI" id="CHEBI:57510"/>
        <dbReference type="ChEBI" id="CHEBI:58369"/>
        <dbReference type="ChEBI" id="CHEBI:167445"/>
    </reaction>
    <physiologicalReaction direction="left-to-right" evidence="7">
        <dbReference type="Rhea" id="RHEA:66693"/>
    </physiologicalReaction>
</comment>
<dbReference type="EMBL" id="JAUZVY010000002">
    <property type="protein sequence ID" value="MDP4528925.1"/>
    <property type="molecule type" value="Genomic_DNA"/>
</dbReference>
<dbReference type="Proteomes" id="UP001236258">
    <property type="component" value="Unassembled WGS sequence"/>
</dbReference>
<organism evidence="8 9">
    <name type="scientific">Alkalimonas delamerensis</name>
    <dbReference type="NCBI Taxonomy" id="265981"/>
    <lineage>
        <taxon>Bacteria</taxon>
        <taxon>Pseudomonadati</taxon>
        <taxon>Pseudomonadota</taxon>
        <taxon>Gammaproteobacteria</taxon>
        <taxon>Alkalimonas</taxon>
    </lineage>
</organism>
<dbReference type="GO" id="GO:0003746">
    <property type="term" value="F:translation elongation factor activity"/>
    <property type="evidence" value="ECO:0007669"/>
    <property type="project" value="UniProtKB-KW"/>
</dbReference>
<comment type="caution">
    <text evidence="8">The sequence shown here is derived from an EMBL/GenBank/DDBJ whole genome shotgun (WGS) entry which is preliminary data.</text>
</comment>
<gene>
    <name evidence="8" type="primary">earP</name>
    <name evidence="8" type="ORF">Q3O59_07780</name>
</gene>
<reference evidence="8 9" key="1">
    <citation type="submission" date="2023-08" db="EMBL/GenBank/DDBJ databases">
        <authorList>
            <person name="Joshi A."/>
            <person name="Thite S."/>
        </authorList>
    </citation>
    <scope>NUCLEOTIDE SEQUENCE [LARGE SCALE GENOMIC DNA]</scope>
    <source>
        <strain evidence="8 9">1E1</strain>
    </source>
</reference>
<comment type="function">
    <text evidence="3">Protein-arginine rhamnosyltransferase that catalyzes the transfer of a single rhamnose to elongation factor P (EF-P) on 'Lys-32', a modification required for EF-P-dependent rescue of polyproline stalled ribosomes.</text>
</comment>
<evidence type="ECO:0000256" key="5">
    <source>
        <dbReference type="ARBA" id="ARBA00024416"/>
    </source>
</evidence>
<keyword evidence="8" id="KW-0251">Elongation factor</keyword>
<dbReference type="Pfam" id="PF10093">
    <property type="entry name" value="EarP"/>
    <property type="match status" value="1"/>
</dbReference>
<name>A0ABT9GQ66_9GAMM</name>
<evidence type="ECO:0000256" key="2">
    <source>
        <dbReference type="ARBA" id="ARBA00022679"/>
    </source>
</evidence>
<proteinExistence type="inferred from homology"/>
<protein>
    <recommendedName>
        <fullName evidence="5">Protein-arginine rhamnosyltransferase</fullName>
    </recommendedName>
    <alternativeName>
        <fullName evidence="6">EF-P arginine rhamnosyltransferase</fullName>
    </alternativeName>
</protein>
<evidence type="ECO:0000313" key="8">
    <source>
        <dbReference type="EMBL" id="MDP4528925.1"/>
    </source>
</evidence>
<dbReference type="RefSeq" id="WP_305945016.1">
    <property type="nucleotide sequence ID" value="NZ_JAUZVY010000002.1"/>
</dbReference>
<sequence>MRWDIFCRVIDNFGDIGVCWRLASQLRQEYGLNIRLWVDDLVSFQRICSEVQPALSHQSLSVGVEVLHWTKDVDGLVAEAGSAQVVIEAFACELPSSYLNAMVQTKVAPIWLNLDYLSAEDWVEQCHGLPSPHPQLPLQKYFFFPGFTDKTGGLLQRAEQRCLQQHWLAHGGRQQLLHHFGVPTAAQSHQLICLFAYSHPDLAALLRLWGQQTEPVTCLVPAGALVEQLRQLWPELIHTDVLQLGRLRLQLLPYLPQQQFDQLLWCADVNFIRGEDSLVQAIWAGKPFVWQLYRQDEDQQLTKLAAFWQRFTADMPSELEQRLWPLWLHWNNQQGVVADWQAVLPLLPDWQQHCTQWHSRLNLQGDLAKNLVRFVENKFILTPNFPGKKKLLL</sequence>
<evidence type="ECO:0000256" key="3">
    <source>
        <dbReference type="ARBA" id="ARBA00024303"/>
    </source>
</evidence>
<keyword evidence="2" id="KW-0808">Transferase</keyword>
<evidence type="ECO:0000313" key="9">
    <source>
        <dbReference type="Proteomes" id="UP001236258"/>
    </source>
</evidence>
<comment type="similarity">
    <text evidence="4">Belongs to the glycosyltransferase 104 family.</text>
</comment>
<dbReference type="InterPro" id="IPR016633">
    <property type="entry name" value="EarP"/>
</dbReference>
<evidence type="ECO:0000256" key="4">
    <source>
        <dbReference type="ARBA" id="ARBA00024346"/>
    </source>
</evidence>
<evidence type="ECO:0000256" key="1">
    <source>
        <dbReference type="ARBA" id="ARBA00022676"/>
    </source>
</evidence>
<accession>A0ABT9GQ66</accession>
<dbReference type="NCBIfam" id="TIGR03837">
    <property type="entry name" value="efp_Arg_rhamno"/>
    <property type="match status" value="1"/>
</dbReference>
<keyword evidence="1" id="KW-0328">Glycosyltransferase</keyword>
<keyword evidence="9" id="KW-1185">Reference proteome</keyword>
<evidence type="ECO:0000256" key="7">
    <source>
        <dbReference type="ARBA" id="ARBA00048472"/>
    </source>
</evidence>